<sequence>MARRPQSSQSATSSSARQPYCPKKFDIVFLDFDPQAGREQAGRRPGFVLSDERYNRIARLCLICPITSQVKGYPFEVSLPAGLTTTGAVLCDHVKSLSWEQRRCDFVENCPSIAPEVLGRVRALLGL</sequence>
<accession>A0A7W6HFH7</accession>
<dbReference type="InterPro" id="IPR003477">
    <property type="entry name" value="PemK-like"/>
</dbReference>
<dbReference type="GO" id="GO:0016075">
    <property type="term" value="P:rRNA catabolic process"/>
    <property type="evidence" value="ECO:0007669"/>
    <property type="project" value="TreeGrafter"/>
</dbReference>
<dbReference type="InterPro" id="IPR011067">
    <property type="entry name" value="Plasmid_toxin/cell-grow_inhib"/>
</dbReference>
<dbReference type="PANTHER" id="PTHR33988:SF3">
    <property type="entry name" value="ENDORIBONUCLEASE TOXIN CHPB-RELATED"/>
    <property type="match status" value="1"/>
</dbReference>
<dbReference type="GO" id="GO:0016787">
    <property type="term" value="F:hydrolase activity"/>
    <property type="evidence" value="ECO:0007669"/>
    <property type="project" value="UniProtKB-KW"/>
</dbReference>
<dbReference type="Gene3D" id="2.30.30.110">
    <property type="match status" value="1"/>
</dbReference>
<evidence type="ECO:0000313" key="2">
    <source>
        <dbReference type="Proteomes" id="UP000588647"/>
    </source>
</evidence>
<dbReference type="EMBL" id="JACIEM010000004">
    <property type="protein sequence ID" value="MBB4004223.1"/>
    <property type="molecule type" value="Genomic_DNA"/>
</dbReference>
<organism evidence="1 2">
    <name type="scientific">Aurantimonas endophytica</name>
    <dbReference type="NCBI Taxonomy" id="1522175"/>
    <lineage>
        <taxon>Bacteria</taxon>
        <taxon>Pseudomonadati</taxon>
        <taxon>Pseudomonadota</taxon>
        <taxon>Alphaproteobacteria</taxon>
        <taxon>Hyphomicrobiales</taxon>
        <taxon>Aurantimonadaceae</taxon>
        <taxon>Aurantimonas</taxon>
    </lineage>
</organism>
<evidence type="ECO:0000313" key="1">
    <source>
        <dbReference type="EMBL" id="MBB4004223.1"/>
    </source>
</evidence>
<dbReference type="GO" id="GO:0003677">
    <property type="term" value="F:DNA binding"/>
    <property type="evidence" value="ECO:0007669"/>
    <property type="project" value="InterPro"/>
</dbReference>
<dbReference type="PANTHER" id="PTHR33988">
    <property type="entry name" value="ENDORIBONUCLEASE MAZF-RELATED"/>
    <property type="match status" value="1"/>
</dbReference>
<name>A0A7W6HFH7_9HYPH</name>
<dbReference type="Proteomes" id="UP000588647">
    <property type="component" value="Unassembled WGS sequence"/>
</dbReference>
<dbReference type="GO" id="GO:0006402">
    <property type="term" value="P:mRNA catabolic process"/>
    <property type="evidence" value="ECO:0007669"/>
    <property type="project" value="TreeGrafter"/>
</dbReference>
<comment type="caution">
    <text evidence="1">The sequence shown here is derived from an EMBL/GenBank/DDBJ whole genome shotgun (WGS) entry which is preliminary data.</text>
</comment>
<dbReference type="AlphaFoldDB" id="A0A7W6HFH7"/>
<keyword evidence="1" id="KW-0378">Hydrolase</keyword>
<gene>
    <name evidence="1" type="ORF">GGR03_003311</name>
</gene>
<dbReference type="RefSeq" id="WP_183209816.1">
    <property type="nucleotide sequence ID" value="NZ_JAAAMM010000004.1"/>
</dbReference>
<keyword evidence="2" id="KW-1185">Reference proteome</keyword>
<dbReference type="Pfam" id="PF02452">
    <property type="entry name" value="PemK_toxin"/>
    <property type="match status" value="1"/>
</dbReference>
<proteinExistence type="predicted"/>
<protein>
    <submittedName>
        <fullName evidence="1">mRNA interferase MazF</fullName>
        <ecNumber evidence="1">3.1.-.-</ecNumber>
    </submittedName>
</protein>
<dbReference type="EC" id="3.1.-.-" evidence="1"/>
<dbReference type="GO" id="GO:0004521">
    <property type="term" value="F:RNA endonuclease activity"/>
    <property type="evidence" value="ECO:0007669"/>
    <property type="project" value="TreeGrafter"/>
</dbReference>
<dbReference type="SUPFAM" id="SSF50118">
    <property type="entry name" value="Cell growth inhibitor/plasmid maintenance toxic component"/>
    <property type="match status" value="1"/>
</dbReference>
<reference evidence="1 2" key="1">
    <citation type="submission" date="2020-08" db="EMBL/GenBank/DDBJ databases">
        <title>Genomic Encyclopedia of Type Strains, Phase IV (KMG-IV): sequencing the most valuable type-strain genomes for metagenomic binning, comparative biology and taxonomic classification.</title>
        <authorList>
            <person name="Goeker M."/>
        </authorList>
    </citation>
    <scope>NUCLEOTIDE SEQUENCE [LARGE SCALE GENOMIC DNA]</scope>
    <source>
        <strain evidence="1 2">DSM 103570</strain>
    </source>
</reference>